<sequence length="48" mass="5331">HQLTIYLVCCRESASWDVVLALDYKDLQRRIISSIVTSCGSGLAMLDS</sequence>
<reference evidence="2" key="1">
    <citation type="journal article" date="2014" name="Science">
        <title>Ancient hybridizations among the ancestral genomes of bread wheat.</title>
        <authorList>
            <consortium name="International Wheat Genome Sequencing Consortium,"/>
            <person name="Marcussen T."/>
            <person name="Sandve S.R."/>
            <person name="Heier L."/>
            <person name="Spannagl M."/>
            <person name="Pfeifer M."/>
            <person name="Jakobsen K.S."/>
            <person name="Wulff B.B."/>
            <person name="Steuernagel B."/>
            <person name="Mayer K.F."/>
            <person name="Olsen O.A."/>
        </authorList>
    </citation>
    <scope>NUCLEOTIDE SEQUENCE [LARGE SCALE GENOMIC DNA]</scope>
    <source>
        <strain evidence="2">cv. AL8/78</strain>
    </source>
</reference>
<dbReference type="AlphaFoldDB" id="A0A453GIJ2"/>
<keyword evidence="2" id="KW-1185">Reference proteome</keyword>
<protein>
    <submittedName>
        <fullName evidence="1">Uncharacterized protein</fullName>
    </submittedName>
</protein>
<name>A0A453GIJ2_AEGTS</name>
<reference evidence="1" key="4">
    <citation type="submission" date="2019-03" db="UniProtKB">
        <authorList>
            <consortium name="EnsemblPlants"/>
        </authorList>
    </citation>
    <scope>IDENTIFICATION</scope>
</reference>
<reference evidence="1" key="5">
    <citation type="journal article" date="2021" name="G3 (Bethesda)">
        <title>Aegilops tauschii genome assembly Aet v5.0 features greater sequence contiguity and improved annotation.</title>
        <authorList>
            <person name="Wang L."/>
            <person name="Zhu T."/>
            <person name="Rodriguez J.C."/>
            <person name="Deal K.R."/>
            <person name="Dubcovsky J."/>
            <person name="McGuire P.E."/>
            <person name="Lux T."/>
            <person name="Spannagl M."/>
            <person name="Mayer K.F.X."/>
            <person name="Baldrich P."/>
            <person name="Meyers B.C."/>
            <person name="Huo N."/>
            <person name="Gu Y.Q."/>
            <person name="Zhou H."/>
            <person name="Devos K.M."/>
            <person name="Bennetzen J.L."/>
            <person name="Unver T."/>
            <person name="Budak H."/>
            <person name="Gulick P.J."/>
            <person name="Galiba G."/>
            <person name="Kalapos B."/>
            <person name="Nelson D.R."/>
            <person name="Li P."/>
            <person name="You F.M."/>
            <person name="Luo M.C."/>
            <person name="Dvorak J."/>
        </authorList>
    </citation>
    <scope>NUCLEOTIDE SEQUENCE [LARGE SCALE GENOMIC DNA]</scope>
    <source>
        <strain evidence="1">cv. AL8/78</strain>
    </source>
</reference>
<proteinExistence type="predicted"/>
<dbReference type="Proteomes" id="UP000015105">
    <property type="component" value="Chromosome 3D"/>
</dbReference>
<dbReference type="EnsemblPlants" id="AET3Gv21033700.2">
    <property type="protein sequence ID" value="AET3Gv21033700.2"/>
    <property type="gene ID" value="AET3Gv21033700"/>
</dbReference>
<evidence type="ECO:0000313" key="2">
    <source>
        <dbReference type="Proteomes" id="UP000015105"/>
    </source>
</evidence>
<reference evidence="1" key="3">
    <citation type="journal article" date="2017" name="Nature">
        <title>Genome sequence of the progenitor of the wheat D genome Aegilops tauschii.</title>
        <authorList>
            <person name="Luo M.C."/>
            <person name="Gu Y.Q."/>
            <person name="Puiu D."/>
            <person name="Wang H."/>
            <person name="Twardziok S.O."/>
            <person name="Deal K.R."/>
            <person name="Huo N."/>
            <person name="Zhu T."/>
            <person name="Wang L."/>
            <person name="Wang Y."/>
            <person name="McGuire P.E."/>
            <person name="Liu S."/>
            <person name="Long H."/>
            <person name="Ramasamy R.K."/>
            <person name="Rodriguez J.C."/>
            <person name="Van S.L."/>
            <person name="Yuan L."/>
            <person name="Wang Z."/>
            <person name="Xia Z."/>
            <person name="Xiao L."/>
            <person name="Anderson O.D."/>
            <person name="Ouyang S."/>
            <person name="Liang Y."/>
            <person name="Zimin A.V."/>
            <person name="Pertea G."/>
            <person name="Qi P."/>
            <person name="Bennetzen J.L."/>
            <person name="Dai X."/>
            <person name="Dawson M.W."/>
            <person name="Muller H.G."/>
            <person name="Kugler K."/>
            <person name="Rivarola-Duarte L."/>
            <person name="Spannagl M."/>
            <person name="Mayer K.F.X."/>
            <person name="Lu F.H."/>
            <person name="Bevan M.W."/>
            <person name="Leroy P."/>
            <person name="Li P."/>
            <person name="You F.M."/>
            <person name="Sun Q."/>
            <person name="Liu Z."/>
            <person name="Lyons E."/>
            <person name="Wicker T."/>
            <person name="Salzberg S.L."/>
            <person name="Devos K.M."/>
            <person name="Dvorak J."/>
        </authorList>
    </citation>
    <scope>NUCLEOTIDE SEQUENCE [LARGE SCALE GENOMIC DNA]</scope>
    <source>
        <strain evidence="1">cv. AL8/78</strain>
    </source>
</reference>
<evidence type="ECO:0000313" key="1">
    <source>
        <dbReference type="EnsemblPlants" id="AET3Gv21033700.2"/>
    </source>
</evidence>
<accession>A0A453GIJ2</accession>
<dbReference type="Gramene" id="AET3Gv21033700.2">
    <property type="protein sequence ID" value="AET3Gv21033700.2"/>
    <property type="gene ID" value="AET3Gv21033700"/>
</dbReference>
<organism evidence="1 2">
    <name type="scientific">Aegilops tauschii subsp. strangulata</name>
    <name type="common">Goatgrass</name>
    <dbReference type="NCBI Taxonomy" id="200361"/>
    <lineage>
        <taxon>Eukaryota</taxon>
        <taxon>Viridiplantae</taxon>
        <taxon>Streptophyta</taxon>
        <taxon>Embryophyta</taxon>
        <taxon>Tracheophyta</taxon>
        <taxon>Spermatophyta</taxon>
        <taxon>Magnoliopsida</taxon>
        <taxon>Liliopsida</taxon>
        <taxon>Poales</taxon>
        <taxon>Poaceae</taxon>
        <taxon>BOP clade</taxon>
        <taxon>Pooideae</taxon>
        <taxon>Triticodae</taxon>
        <taxon>Triticeae</taxon>
        <taxon>Triticinae</taxon>
        <taxon>Aegilops</taxon>
    </lineage>
</organism>
<reference evidence="2" key="2">
    <citation type="journal article" date="2017" name="Nat. Plants">
        <title>The Aegilops tauschii genome reveals multiple impacts of transposons.</title>
        <authorList>
            <person name="Zhao G."/>
            <person name="Zou C."/>
            <person name="Li K."/>
            <person name="Wang K."/>
            <person name="Li T."/>
            <person name="Gao L."/>
            <person name="Zhang X."/>
            <person name="Wang H."/>
            <person name="Yang Z."/>
            <person name="Liu X."/>
            <person name="Jiang W."/>
            <person name="Mao L."/>
            <person name="Kong X."/>
            <person name="Jiao Y."/>
            <person name="Jia J."/>
        </authorList>
    </citation>
    <scope>NUCLEOTIDE SEQUENCE [LARGE SCALE GENOMIC DNA]</scope>
    <source>
        <strain evidence="2">cv. AL8/78</strain>
    </source>
</reference>